<proteinExistence type="predicted"/>
<keyword evidence="2" id="KW-1185">Reference proteome</keyword>
<reference evidence="1 2" key="1">
    <citation type="submission" date="2020-03" db="EMBL/GenBank/DDBJ databases">
        <authorList>
            <person name="Kim M.K."/>
        </authorList>
    </citation>
    <scope>NUCLEOTIDE SEQUENCE [LARGE SCALE GENOMIC DNA]</scope>
    <source>
        <strain evidence="1 2">BT328</strain>
    </source>
</reference>
<dbReference type="EMBL" id="CP050063">
    <property type="protein sequence ID" value="QIP11177.1"/>
    <property type="molecule type" value="Genomic_DNA"/>
</dbReference>
<evidence type="ECO:0000313" key="2">
    <source>
        <dbReference type="Proteomes" id="UP000501802"/>
    </source>
</evidence>
<organism evidence="1 2">
    <name type="scientific">Spirosoma aureum</name>
    <dbReference type="NCBI Taxonomy" id="2692134"/>
    <lineage>
        <taxon>Bacteria</taxon>
        <taxon>Pseudomonadati</taxon>
        <taxon>Bacteroidota</taxon>
        <taxon>Cytophagia</taxon>
        <taxon>Cytophagales</taxon>
        <taxon>Cytophagaceae</taxon>
        <taxon>Spirosoma</taxon>
    </lineage>
</organism>
<gene>
    <name evidence="1" type="ORF">G8759_00205</name>
</gene>
<sequence length="74" mass="8213">MEKTETQDGITITAYLHDDGRVMLDKPMQVRFELPDGAIYNEALYPESADGLNYGGLSSQFTFVKAIRAIKSAL</sequence>
<dbReference type="AlphaFoldDB" id="A0A6G9AFE2"/>
<protein>
    <submittedName>
        <fullName evidence="1">Uncharacterized protein</fullName>
    </submittedName>
</protein>
<evidence type="ECO:0000313" key="1">
    <source>
        <dbReference type="EMBL" id="QIP11177.1"/>
    </source>
</evidence>
<dbReference type="Proteomes" id="UP000501802">
    <property type="component" value="Chromosome"/>
</dbReference>
<dbReference type="RefSeq" id="WP_167204176.1">
    <property type="nucleotide sequence ID" value="NZ_CP050063.1"/>
</dbReference>
<accession>A0A6G9AFE2</accession>
<dbReference type="KEGG" id="spib:G8759_00205"/>
<name>A0A6G9AFE2_9BACT</name>